<evidence type="ECO:0000256" key="2">
    <source>
        <dbReference type="SAM" id="Phobius"/>
    </source>
</evidence>
<comment type="caution">
    <text evidence="4">The sequence shown here is derived from an EMBL/GenBank/DDBJ whole genome shotgun (WGS) entry which is preliminary data.</text>
</comment>
<proteinExistence type="predicted"/>
<gene>
    <name evidence="4" type="ORF">C1875_02300</name>
</gene>
<keyword evidence="3" id="KW-0732">Signal</keyword>
<feature type="transmembrane region" description="Helical" evidence="2">
    <location>
        <begin position="228"/>
        <end position="249"/>
    </location>
</feature>
<dbReference type="AlphaFoldDB" id="A0A369MNR0"/>
<keyword evidence="2" id="KW-0472">Membrane</keyword>
<dbReference type="NCBIfam" id="NF033846">
    <property type="entry name" value="Rumino_NPXTG"/>
    <property type="match status" value="1"/>
</dbReference>
<feature type="chain" id="PRO_5038567566" description="LPXTG cell wall anchor domain-containing protein" evidence="3">
    <location>
        <begin position="38"/>
        <end position="255"/>
    </location>
</feature>
<dbReference type="Proteomes" id="UP000253970">
    <property type="component" value="Unassembled WGS sequence"/>
</dbReference>
<feature type="signal peptide" evidence="3">
    <location>
        <begin position="1"/>
        <end position="37"/>
    </location>
</feature>
<evidence type="ECO:0000256" key="3">
    <source>
        <dbReference type="SAM" id="SignalP"/>
    </source>
</evidence>
<evidence type="ECO:0008006" key="6">
    <source>
        <dbReference type="Google" id="ProtNLM"/>
    </source>
</evidence>
<reference evidence="4 5" key="1">
    <citation type="journal article" date="2018" name="Elife">
        <title>Discovery and characterization of a prevalent human gut bacterial enzyme sufficient for the inactivation of a family of plant toxins.</title>
        <authorList>
            <person name="Koppel N."/>
            <person name="Bisanz J.E."/>
            <person name="Pandelia M.E."/>
            <person name="Turnbaugh P.J."/>
            <person name="Balskus E.P."/>
        </authorList>
    </citation>
    <scope>NUCLEOTIDE SEQUENCE [LARGE SCALE GENOMIC DNA]</scope>
    <source>
        <strain evidence="4 5">W1 BHI 6</strain>
    </source>
</reference>
<protein>
    <recommendedName>
        <fullName evidence="6">LPXTG cell wall anchor domain-containing protein</fullName>
    </recommendedName>
</protein>
<feature type="compositionally biased region" description="Low complexity" evidence="1">
    <location>
        <begin position="47"/>
        <end position="58"/>
    </location>
</feature>
<sequence length="255" mass="25936">MLAPSGRRIDERGADMKKKLAALLCAAMLACALPALAWADEAAEPTADQATAQESAAARSIGPWQESASNEDGSCVLSGETRASSFTVIATSETADDALDGMPSFRVVAENATKKIDFGVALLAGGQYAGCNKLEVHVKPSAGSAGIAKTFEVTRAVDQSSFNFTSEMFNLGDQEGDASYSADFVMTLVPSKADVDEPAADEPAADTSAALPSGADTGATSPKTGMDAGALAGASFAMLAAAGVVAFALRRKLAK</sequence>
<organism evidence="4 5">
    <name type="scientific">Eggerthella lenta</name>
    <name type="common">Eubacterium lentum</name>
    <dbReference type="NCBI Taxonomy" id="84112"/>
    <lineage>
        <taxon>Bacteria</taxon>
        <taxon>Bacillati</taxon>
        <taxon>Actinomycetota</taxon>
        <taxon>Coriobacteriia</taxon>
        <taxon>Eggerthellales</taxon>
        <taxon>Eggerthellaceae</taxon>
        <taxon>Eggerthella</taxon>
    </lineage>
</organism>
<feature type="region of interest" description="Disordered" evidence="1">
    <location>
        <begin position="196"/>
        <end position="222"/>
    </location>
</feature>
<accession>A0A369MNR0</accession>
<keyword evidence="2" id="KW-1133">Transmembrane helix</keyword>
<name>A0A369MNR0_EGGLN</name>
<feature type="region of interest" description="Disordered" evidence="1">
    <location>
        <begin position="47"/>
        <end position="75"/>
    </location>
</feature>
<evidence type="ECO:0000256" key="1">
    <source>
        <dbReference type="SAM" id="MobiDB-lite"/>
    </source>
</evidence>
<evidence type="ECO:0000313" key="5">
    <source>
        <dbReference type="Proteomes" id="UP000253970"/>
    </source>
</evidence>
<dbReference type="EMBL" id="PPTU01000002">
    <property type="protein sequence ID" value="RDB72855.1"/>
    <property type="molecule type" value="Genomic_DNA"/>
</dbReference>
<keyword evidence="2" id="KW-0812">Transmembrane</keyword>
<dbReference type="PROSITE" id="PS51257">
    <property type="entry name" value="PROKAR_LIPOPROTEIN"/>
    <property type="match status" value="1"/>
</dbReference>
<evidence type="ECO:0000313" key="4">
    <source>
        <dbReference type="EMBL" id="RDB72855.1"/>
    </source>
</evidence>